<gene>
    <name evidence="3" type="ORF">GCM10007852_30070</name>
</gene>
<reference evidence="3" key="1">
    <citation type="journal article" date="2014" name="Int. J. Syst. Evol. Microbiol.">
        <title>Complete genome sequence of Corynebacterium casei LMG S-19264T (=DSM 44701T), isolated from a smear-ripened cheese.</title>
        <authorList>
            <consortium name="US DOE Joint Genome Institute (JGI-PGF)"/>
            <person name="Walter F."/>
            <person name="Albersmeier A."/>
            <person name="Kalinowski J."/>
            <person name="Ruckert C."/>
        </authorList>
    </citation>
    <scope>NUCLEOTIDE SEQUENCE</scope>
    <source>
        <strain evidence="3">NBRC 110023</strain>
    </source>
</reference>
<keyword evidence="2" id="KW-0732">Signal</keyword>
<feature type="chain" id="PRO_5041466135" description="Porin" evidence="2">
    <location>
        <begin position="25"/>
        <end position="388"/>
    </location>
</feature>
<dbReference type="AlphaFoldDB" id="A0AA37T1C1"/>
<keyword evidence="4" id="KW-1185">Reference proteome</keyword>
<protein>
    <recommendedName>
        <fullName evidence="5">Porin</fullName>
    </recommendedName>
</protein>
<proteinExistence type="predicted"/>
<evidence type="ECO:0008006" key="5">
    <source>
        <dbReference type="Google" id="ProtNLM"/>
    </source>
</evidence>
<feature type="signal peptide" evidence="2">
    <location>
        <begin position="1"/>
        <end position="24"/>
    </location>
</feature>
<accession>A0AA37T1C1</accession>
<organism evidence="3 4">
    <name type="scientific">Agaribacter marinus</name>
    <dbReference type="NCBI Taxonomy" id="1431249"/>
    <lineage>
        <taxon>Bacteria</taxon>
        <taxon>Pseudomonadati</taxon>
        <taxon>Pseudomonadota</taxon>
        <taxon>Gammaproteobacteria</taxon>
        <taxon>Alteromonadales</taxon>
        <taxon>Alteromonadaceae</taxon>
        <taxon>Agaribacter</taxon>
    </lineage>
</organism>
<comment type="caution">
    <text evidence="3">The sequence shown here is derived from an EMBL/GenBank/DDBJ whole genome shotgun (WGS) entry which is preliminary data.</text>
</comment>
<name>A0AA37T1C1_9ALTE</name>
<dbReference type="RefSeq" id="WP_284218460.1">
    <property type="nucleotide sequence ID" value="NZ_BSOT01000007.1"/>
</dbReference>
<evidence type="ECO:0000256" key="2">
    <source>
        <dbReference type="SAM" id="SignalP"/>
    </source>
</evidence>
<evidence type="ECO:0000256" key="1">
    <source>
        <dbReference type="SAM" id="MobiDB-lite"/>
    </source>
</evidence>
<dbReference type="EMBL" id="BSOT01000007">
    <property type="protein sequence ID" value="GLR72099.1"/>
    <property type="molecule type" value="Genomic_DNA"/>
</dbReference>
<sequence length="388" mass="42267">MKMKNTTSPLLLGSALLLSNVVFAEESDTTISINCSNNEQKKCVEKVLVAIKPAFKVCDSGLAKGSLDLQEFANVEIPDDKYHDADMAKNMRSVWINGIQSNCAEEKFVKDLFDPTEKSSWGNQLMLGYTLQSDYNVDGVHEGFGRKNAFAQFAFNGRWMTKQYTAIHWGVGGLFANSAVLLEEKDAIPNEPMMPGDNDSGSEGDSTGGANDGSEGDTGDNAGVPSATDAKNDEVSFNDVNGSLDIYTKLTFSTSHKNKLMHDYFTYGLMVGLKTREKVTASQDTSNSYGGFIGEYLYFGEDMSKKVNTIPRGKLSAAVLMFEEYGGQKSEPRLLLTGEWQLDVDADAEKGRFVVGFKANVGNGADDIAVFFAYRSGFDSIKSFITGG</sequence>
<evidence type="ECO:0000313" key="3">
    <source>
        <dbReference type="EMBL" id="GLR72099.1"/>
    </source>
</evidence>
<dbReference type="Proteomes" id="UP001156601">
    <property type="component" value="Unassembled WGS sequence"/>
</dbReference>
<evidence type="ECO:0000313" key="4">
    <source>
        <dbReference type="Proteomes" id="UP001156601"/>
    </source>
</evidence>
<feature type="region of interest" description="Disordered" evidence="1">
    <location>
        <begin position="189"/>
        <end position="234"/>
    </location>
</feature>
<reference evidence="3" key="2">
    <citation type="submission" date="2023-01" db="EMBL/GenBank/DDBJ databases">
        <title>Draft genome sequence of Agaribacter marinus strain NBRC 110023.</title>
        <authorList>
            <person name="Sun Q."/>
            <person name="Mori K."/>
        </authorList>
    </citation>
    <scope>NUCLEOTIDE SEQUENCE</scope>
    <source>
        <strain evidence="3">NBRC 110023</strain>
    </source>
</reference>